<keyword evidence="2" id="KW-1185">Reference proteome</keyword>
<evidence type="ECO:0008006" key="3">
    <source>
        <dbReference type="Google" id="ProtNLM"/>
    </source>
</evidence>
<dbReference type="InterPro" id="IPR029052">
    <property type="entry name" value="Metallo-depent_PP-like"/>
</dbReference>
<dbReference type="EMBL" id="UYRV01003674">
    <property type="protein sequence ID" value="VDK50566.1"/>
    <property type="molecule type" value="Genomic_DNA"/>
</dbReference>
<protein>
    <recommendedName>
        <fullName evidence="3">Calcineurin-like phosphoesterase domain-containing protein</fullName>
    </recommendedName>
</protein>
<name>A0A3P6QGV7_CYLGO</name>
<reference evidence="1 2" key="1">
    <citation type="submission" date="2018-11" db="EMBL/GenBank/DDBJ databases">
        <authorList>
            <consortium name="Pathogen Informatics"/>
        </authorList>
    </citation>
    <scope>NUCLEOTIDE SEQUENCE [LARGE SCALE GENOMIC DNA]</scope>
</reference>
<dbReference type="SUPFAM" id="SSF56300">
    <property type="entry name" value="Metallo-dependent phosphatases"/>
    <property type="match status" value="1"/>
</dbReference>
<dbReference type="AlphaFoldDB" id="A0A3P6QGV7"/>
<accession>A0A3P6QGV7</accession>
<proteinExistence type="predicted"/>
<dbReference type="OrthoDB" id="348678at2759"/>
<organism evidence="1 2">
    <name type="scientific">Cylicostephanus goldi</name>
    <name type="common">Nematode worm</name>
    <dbReference type="NCBI Taxonomy" id="71465"/>
    <lineage>
        <taxon>Eukaryota</taxon>
        <taxon>Metazoa</taxon>
        <taxon>Ecdysozoa</taxon>
        <taxon>Nematoda</taxon>
        <taxon>Chromadorea</taxon>
        <taxon>Rhabditida</taxon>
        <taxon>Rhabditina</taxon>
        <taxon>Rhabditomorpha</taxon>
        <taxon>Strongyloidea</taxon>
        <taxon>Strongylidae</taxon>
        <taxon>Cylicostephanus</taxon>
    </lineage>
</organism>
<evidence type="ECO:0000313" key="1">
    <source>
        <dbReference type="EMBL" id="VDK50566.1"/>
    </source>
</evidence>
<dbReference type="Proteomes" id="UP000271889">
    <property type="component" value="Unassembled WGS sequence"/>
</dbReference>
<evidence type="ECO:0000313" key="2">
    <source>
        <dbReference type="Proteomes" id="UP000271889"/>
    </source>
</evidence>
<gene>
    <name evidence="1" type="ORF">CGOC_LOCUS1811</name>
</gene>
<sequence>METELTSALICRRYLLSNCTRTVHIVAHIAPGVFERTPGFSWFRDPYNEKFLNLTIKYADVIGLMIFGHHHTDTFHLVKVSLNNFQVD</sequence>